<reference evidence="1 2" key="2">
    <citation type="submission" date="2017-02" db="EMBL/GenBank/DDBJ databases">
        <title>A genome survey and senescence transcriptome analysis in Lentinula edodes.</title>
        <authorList>
            <person name="Sakamoto Y."/>
            <person name="Nakade K."/>
            <person name="Sato S."/>
            <person name="Yoshida Y."/>
            <person name="Miyazaki K."/>
            <person name="Natsume S."/>
            <person name="Konno N."/>
        </authorList>
    </citation>
    <scope>NUCLEOTIDE SEQUENCE [LARGE SCALE GENOMIC DNA]</scope>
    <source>
        <strain evidence="1 2">NBRC 111202</strain>
    </source>
</reference>
<keyword evidence="2" id="KW-1185">Reference proteome</keyword>
<dbReference type="AlphaFoldDB" id="A0A1Q3EGY8"/>
<gene>
    <name evidence="1" type="ORF">LENED_008375</name>
</gene>
<name>A0A1Q3EGY8_LENED</name>
<reference evidence="1 2" key="1">
    <citation type="submission" date="2016-08" db="EMBL/GenBank/DDBJ databases">
        <authorList>
            <consortium name="Lentinula edodes genome sequencing consortium"/>
            <person name="Sakamoto Y."/>
            <person name="Nakade K."/>
            <person name="Sato S."/>
            <person name="Yoshida Y."/>
            <person name="Miyazaki K."/>
            <person name="Natsume S."/>
            <person name="Konno N."/>
        </authorList>
    </citation>
    <scope>NUCLEOTIDE SEQUENCE [LARGE SCALE GENOMIC DNA]</scope>
    <source>
        <strain evidence="1 2">NBRC 111202</strain>
    </source>
</reference>
<organism evidence="1 2">
    <name type="scientific">Lentinula edodes</name>
    <name type="common">Shiitake mushroom</name>
    <name type="synonym">Lentinus edodes</name>
    <dbReference type="NCBI Taxonomy" id="5353"/>
    <lineage>
        <taxon>Eukaryota</taxon>
        <taxon>Fungi</taxon>
        <taxon>Dikarya</taxon>
        <taxon>Basidiomycota</taxon>
        <taxon>Agaricomycotina</taxon>
        <taxon>Agaricomycetes</taxon>
        <taxon>Agaricomycetidae</taxon>
        <taxon>Agaricales</taxon>
        <taxon>Marasmiineae</taxon>
        <taxon>Omphalotaceae</taxon>
        <taxon>Lentinula</taxon>
    </lineage>
</organism>
<accession>A0A1Q3EGY8</accession>
<evidence type="ECO:0000313" key="2">
    <source>
        <dbReference type="Proteomes" id="UP000188533"/>
    </source>
</evidence>
<sequence>MDTDQGAMAHTSSGKINSPWIHLYPLYFEFPTFDSKPFIQTGWCTPPPHNLIKFLSQGEIGYHELTHLEHIAKYALESSSVTASDHRPKMEMRATPKPQYYPDEVASSFELAAVETFFEQKCQAHGWTSTQVIPATIQDLQLDLNPLFDHARKQAKTLEQKSFSCMFALDTRLSSCSGSEGLPRRSSIVPPLFVREIRASAHLSAHAILRTAIIKHRTWHFRSNTTATGSSTTSSVSWGSIDDSQSLSSPVAVKQLYTTTRRSSRRSERYQYTYNLIAGSAPLQFLISVEPVSGKPVAGKYLFRLSLKVDKTERPLAEPISLNLSVDPRKLEFIVFVFPGKTTIPAGCLWSYRVWLRVNFVDHRIFGDDELWVGKDPDFSSIADASFARLKTVNANSQLYDGVVGRARVQFIARWTHIAEGLYKCTLEYESAGVGGMLFEDFRLILQGDPRSVSFLIYTVPMSSMPAGASHRIRVWLKTFLPFPNDQSSNISLPFNDSYVYQRIWKSDSLKIGARLDFYSLGAKMVMGYSNGPPKTFTVSQTRDKYEAKGSIELG</sequence>
<proteinExistence type="predicted"/>
<dbReference type="Proteomes" id="UP000188533">
    <property type="component" value="Unassembled WGS sequence"/>
</dbReference>
<protein>
    <submittedName>
        <fullName evidence="1">Uncharacterized protein</fullName>
    </submittedName>
</protein>
<evidence type="ECO:0000313" key="1">
    <source>
        <dbReference type="EMBL" id="GAW06446.1"/>
    </source>
</evidence>
<dbReference type="EMBL" id="BDGU01000319">
    <property type="protein sequence ID" value="GAW06446.1"/>
    <property type="molecule type" value="Genomic_DNA"/>
</dbReference>
<comment type="caution">
    <text evidence="1">The sequence shown here is derived from an EMBL/GenBank/DDBJ whole genome shotgun (WGS) entry which is preliminary data.</text>
</comment>